<keyword evidence="2" id="KW-1185">Reference proteome</keyword>
<protein>
    <submittedName>
        <fullName evidence="1">Uncharacterized protein</fullName>
    </submittedName>
</protein>
<evidence type="ECO:0000313" key="2">
    <source>
        <dbReference type="Proteomes" id="UP000053989"/>
    </source>
</evidence>
<dbReference type="InParanoid" id="A0A0C3EPW0"/>
<reference evidence="1 2" key="1">
    <citation type="submission" date="2014-04" db="EMBL/GenBank/DDBJ databases">
        <authorList>
            <consortium name="DOE Joint Genome Institute"/>
            <person name="Kuo A."/>
            <person name="Kohler A."/>
            <person name="Nagy L.G."/>
            <person name="Floudas D."/>
            <person name="Copeland A."/>
            <person name="Barry K.W."/>
            <person name="Cichocki N."/>
            <person name="Veneault-Fourrey C."/>
            <person name="LaButti K."/>
            <person name="Lindquist E.A."/>
            <person name="Lipzen A."/>
            <person name="Lundell T."/>
            <person name="Morin E."/>
            <person name="Murat C."/>
            <person name="Sun H."/>
            <person name="Tunlid A."/>
            <person name="Henrissat B."/>
            <person name="Grigoriev I.V."/>
            <person name="Hibbett D.S."/>
            <person name="Martin F."/>
            <person name="Nordberg H.P."/>
            <person name="Cantor M.N."/>
            <person name="Hua S.X."/>
        </authorList>
    </citation>
    <scope>NUCLEOTIDE SEQUENCE [LARGE SCALE GENOMIC DNA]</scope>
    <source>
        <strain evidence="1 2">Foug A</strain>
    </source>
</reference>
<dbReference type="HOGENOM" id="CLU_2813904_0_0_1"/>
<organism evidence="1 2">
    <name type="scientific">Scleroderma citrinum Foug A</name>
    <dbReference type="NCBI Taxonomy" id="1036808"/>
    <lineage>
        <taxon>Eukaryota</taxon>
        <taxon>Fungi</taxon>
        <taxon>Dikarya</taxon>
        <taxon>Basidiomycota</taxon>
        <taxon>Agaricomycotina</taxon>
        <taxon>Agaricomycetes</taxon>
        <taxon>Agaricomycetidae</taxon>
        <taxon>Boletales</taxon>
        <taxon>Sclerodermatineae</taxon>
        <taxon>Sclerodermataceae</taxon>
        <taxon>Scleroderma</taxon>
    </lineage>
</organism>
<dbReference type="AlphaFoldDB" id="A0A0C3EPW0"/>
<dbReference type="OrthoDB" id="5588302at2759"/>
<dbReference type="Proteomes" id="UP000053989">
    <property type="component" value="Unassembled WGS sequence"/>
</dbReference>
<proteinExistence type="predicted"/>
<gene>
    <name evidence="1" type="ORF">SCLCIDRAFT_511937</name>
</gene>
<accession>A0A0C3EPW0</accession>
<dbReference type="EMBL" id="KN822005">
    <property type="protein sequence ID" value="KIM70184.1"/>
    <property type="molecule type" value="Genomic_DNA"/>
</dbReference>
<evidence type="ECO:0000313" key="1">
    <source>
        <dbReference type="EMBL" id="KIM70184.1"/>
    </source>
</evidence>
<name>A0A0C3EPW0_9AGAM</name>
<reference evidence="2" key="2">
    <citation type="submission" date="2015-01" db="EMBL/GenBank/DDBJ databases">
        <title>Evolutionary Origins and Diversification of the Mycorrhizal Mutualists.</title>
        <authorList>
            <consortium name="DOE Joint Genome Institute"/>
            <consortium name="Mycorrhizal Genomics Consortium"/>
            <person name="Kohler A."/>
            <person name="Kuo A."/>
            <person name="Nagy L.G."/>
            <person name="Floudas D."/>
            <person name="Copeland A."/>
            <person name="Barry K.W."/>
            <person name="Cichocki N."/>
            <person name="Veneault-Fourrey C."/>
            <person name="LaButti K."/>
            <person name="Lindquist E.A."/>
            <person name="Lipzen A."/>
            <person name="Lundell T."/>
            <person name="Morin E."/>
            <person name="Murat C."/>
            <person name="Riley R."/>
            <person name="Ohm R."/>
            <person name="Sun H."/>
            <person name="Tunlid A."/>
            <person name="Henrissat B."/>
            <person name="Grigoriev I.V."/>
            <person name="Hibbett D.S."/>
            <person name="Martin F."/>
        </authorList>
    </citation>
    <scope>NUCLEOTIDE SEQUENCE [LARGE SCALE GENOMIC DNA]</scope>
    <source>
        <strain evidence="2">Foug A</strain>
    </source>
</reference>
<sequence>MDDGLLSTIWIDVTIYNGGGSIQAGIAQLGEQQTEACLVRFLEVPCSIHGPGIRFSPFYRAHDPPEQ</sequence>